<proteinExistence type="predicted"/>
<dbReference type="Proteomes" id="UP000433876">
    <property type="component" value="Unassembled WGS sequence"/>
</dbReference>
<protein>
    <recommendedName>
        <fullName evidence="4">HAD-superfamily subfamily IIA hydrolase</fullName>
    </recommendedName>
</protein>
<evidence type="ECO:0000256" key="1">
    <source>
        <dbReference type="SAM" id="MobiDB-lite"/>
    </source>
</evidence>
<sequence>MRGSRILGTAFARPNLTALTSSSPSSSQISRRIRSAASSLPRATQKHVRSAPFSTSAGKTGSLSRSNDRESRQYSTKNPQAEAPPFAFAFDIDGVLLHVATPIPGAPEALKFLNENNIPFILLTNGGGKHETERVKDLSQKLGIELTTDNFVQSHTPFRQLVGGPDSLREKTILVTGANAEKCRLIAEAYGFRNVVTPADIIKAHPEVFPFDPLLDTVYTATARPLPKPVFTPGSGMNLKDALKIDAMFVFNDPRDWAYDIQLITDLLLSQEGYVGTYSPKNGDAALPGCGWQQDGQPQLYFSNADLLWSTGFHLPRFGQGAFQAAVAGVWRRLTNGHELQRRVIGKPYSETYQFAERVLATHRHDVLKSRGHHEPGTLKSVYMVGDNPESDIAGANDYQSEAGTEWSSVLVRTGVWSPEHSGEKAIQGRFKPKVIVDDAREAVRWALKREGWTGPSL</sequence>
<comment type="caution">
    <text evidence="2">The sequence shown here is derived from an EMBL/GenBank/DDBJ whole genome shotgun (WGS) entry which is preliminary data.</text>
</comment>
<evidence type="ECO:0008006" key="4">
    <source>
        <dbReference type="Google" id="ProtNLM"/>
    </source>
</evidence>
<evidence type="ECO:0000313" key="2">
    <source>
        <dbReference type="EMBL" id="KAA8629947.1"/>
    </source>
</evidence>
<dbReference type="GO" id="GO:0046474">
    <property type="term" value="P:glycerophospholipid biosynthetic process"/>
    <property type="evidence" value="ECO:0007669"/>
    <property type="project" value="TreeGrafter"/>
</dbReference>
<dbReference type="EMBL" id="NMPR01000119">
    <property type="protein sequence ID" value="KAA8629947.1"/>
    <property type="molecule type" value="Genomic_DNA"/>
</dbReference>
<dbReference type="InterPro" id="IPR023214">
    <property type="entry name" value="HAD_sf"/>
</dbReference>
<dbReference type="GO" id="GO:0005739">
    <property type="term" value="C:mitochondrion"/>
    <property type="evidence" value="ECO:0007669"/>
    <property type="project" value="TreeGrafter"/>
</dbReference>
<dbReference type="PANTHER" id="PTHR14269">
    <property type="entry name" value="CDP-DIACYLGLYCEROL--GLYCEROL-3-PHOSPHATE 3-PHOSPHATIDYLTRANSFERASE-RELATED"/>
    <property type="match status" value="1"/>
</dbReference>
<dbReference type="PANTHER" id="PTHR14269:SF57">
    <property type="entry name" value="SUPERFAMILY HYDROLASE, PUTATIVE (AFU_ORTHOLOGUE AFUA_2G02580)-RELATED"/>
    <property type="match status" value="1"/>
</dbReference>
<feature type="compositionally biased region" description="Polar residues" evidence="1">
    <location>
        <begin position="52"/>
        <end position="65"/>
    </location>
</feature>
<dbReference type="Pfam" id="PF13242">
    <property type="entry name" value="Hydrolase_like"/>
    <property type="match status" value="1"/>
</dbReference>
<accession>A0A8S8ZH36</accession>
<reference evidence="2 3" key="1">
    <citation type="submission" date="2017-07" db="EMBL/GenBank/DDBJ databases">
        <title>Genome sequence of the Sordaria macrospora wild type strain R19027.</title>
        <authorList>
            <person name="Nowrousian M."/>
            <person name="Teichert I."/>
            <person name="Kueck U."/>
        </authorList>
    </citation>
    <scope>NUCLEOTIDE SEQUENCE [LARGE SCALE GENOMIC DNA]</scope>
    <source>
        <strain evidence="2 3">R19027</strain>
        <tissue evidence="2">Mycelium</tissue>
    </source>
</reference>
<dbReference type="InterPro" id="IPR036412">
    <property type="entry name" value="HAD-like_sf"/>
</dbReference>
<dbReference type="OMA" id="HDKRMLV"/>
<dbReference type="NCBIfam" id="TIGR01460">
    <property type="entry name" value="HAD-SF-IIA"/>
    <property type="match status" value="1"/>
</dbReference>
<feature type="compositionally biased region" description="Low complexity" evidence="1">
    <location>
        <begin position="18"/>
        <end position="43"/>
    </location>
</feature>
<dbReference type="Pfam" id="PF13344">
    <property type="entry name" value="Hydrolase_6"/>
    <property type="match status" value="1"/>
</dbReference>
<organism evidence="2 3">
    <name type="scientific">Sordaria macrospora</name>
    <dbReference type="NCBI Taxonomy" id="5147"/>
    <lineage>
        <taxon>Eukaryota</taxon>
        <taxon>Fungi</taxon>
        <taxon>Dikarya</taxon>
        <taxon>Ascomycota</taxon>
        <taxon>Pezizomycotina</taxon>
        <taxon>Sordariomycetes</taxon>
        <taxon>Sordariomycetidae</taxon>
        <taxon>Sordariales</taxon>
        <taxon>Sordariaceae</taxon>
        <taxon>Sordaria</taxon>
    </lineage>
</organism>
<dbReference type="AlphaFoldDB" id="A0A8S8ZH36"/>
<gene>
    <name evidence="2" type="ORF">SMACR_02898</name>
</gene>
<dbReference type="CDD" id="cd07511">
    <property type="entry name" value="HAD_like"/>
    <property type="match status" value="1"/>
</dbReference>
<evidence type="ECO:0000313" key="3">
    <source>
        <dbReference type="Proteomes" id="UP000433876"/>
    </source>
</evidence>
<name>A0A8S8ZH36_SORMA</name>
<dbReference type="InterPro" id="IPR050324">
    <property type="entry name" value="CDP-alcohol_PTase-I"/>
</dbReference>
<dbReference type="FunFam" id="3.40.50.1000:FF:000069">
    <property type="entry name" value="HAD-superfamily subfamily IIA hydrolase"/>
    <property type="match status" value="1"/>
</dbReference>
<dbReference type="NCBIfam" id="TIGR01456">
    <property type="entry name" value="CECR5"/>
    <property type="match status" value="1"/>
</dbReference>
<dbReference type="InterPro" id="IPR006357">
    <property type="entry name" value="HAD-SF_hydro_IIA"/>
</dbReference>
<dbReference type="InterPro" id="IPR006353">
    <property type="entry name" value="HAD-SF_hydro_IIA_CECR5"/>
</dbReference>
<dbReference type="VEuPathDB" id="FungiDB:SMAC_02898"/>
<dbReference type="Gene3D" id="3.40.50.1000">
    <property type="entry name" value="HAD superfamily/HAD-like"/>
    <property type="match status" value="2"/>
</dbReference>
<feature type="region of interest" description="Disordered" evidence="1">
    <location>
        <begin position="18"/>
        <end position="80"/>
    </location>
</feature>
<dbReference type="SUPFAM" id="SSF56784">
    <property type="entry name" value="HAD-like"/>
    <property type="match status" value="1"/>
</dbReference>